<dbReference type="EMBL" id="CP008889">
    <property type="protein sequence ID" value="AIF40482.1"/>
    <property type="molecule type" value="Genomic_DNA"/>
</dbReference>
<evidence type="ECO:0000256" key="4">
    <source>
        <dbReference type="PROSITE-ProRule" id="PRU00510"/>
    </source>
</evidence>
<feature type="zinc finger region" description="dksA C4-type" evidence="4">
    <location>
        <begin position="87"/>
        <end position="111"/>
    </location>
</feature>
<dbReference type="HOGENOM" id="CLU_043144_3_0_11"/>
<keyword evidence="1" id="KW-0479">Metal-binding</keyword>
<dbReference type="InterPro" id="IPR020460">
    <property type="entry name" value="Znf_C4-type_bac"/>
</dbReference>
<dbReference type="InterPro" id="IPR000962">
    <property type="entry name" value="Znf_DskA_TraR"/>
</dbReference>
<dbReference type="PANTHER" id="PTHR33823">
    <property type="entry name" value="RNA POLYMERASE-BINDING TRANSCRIPTION FACTOR DKSA-RELATED"/>
    <property type="match status" value="1"/>
</dbReference>
<dbReference type="PRINTS" id="PR00618">
    <property type="entry name" value="DKSAZNFINGER"/>
</dbReference>
<dbReference type="SUPFAM" id="SSF57716">
    <property type="entry name" value="Glucocorticoid receptor-like (DNA-binding domain)"/>
    <property type="match status" value="1"/>
</dbReference>
<evidence type="ECO:0000313" key="6">
    <source>
        <dbReference type="EMBL" id="AIF40482.1"/>
    </source>
</evidence>
<protein>
    <recommendedName>
        <fullName evidence="5">Zinc finger DksA/TraR C4-type domain-containing protein</fullName>
    </recommendedName>
</protein>
<proteinExistence type="predicted"/>
<evidence type="ECO:0000256" key="1">
    <source>
        <dbReference type="ARBA" id="ARBA00022723"/>
    </source>
</evidence>
<reference evidence="6 7" key="1">
    <citation type="submission" date="2014-07" db="EMBL/GenBank/DDBJ databases">
        <title>Genome Sequencing of Dermacoccus nishinomiyaensis.</title>
        <authorList>
            <person name="Hong K.W."/>
            <person name="Chan K.G."/>
        </authorList>
    </citation>
    <scope>NUCLEOTIDE SEQUENCE [LARGE SCALE GENOMIC DNA]</scope>
    <source>
        <strain evidence="6 7">M25</strain>
    </source>
</reference>
<dbReference type="AlphaFoldDB" id="A0A075JGR6"/>
<dbReference type="Pfam" id="PF01258">
    <property type="entry name" value="zf-dskA_traR"/>
    <property type="match status" value="1"/>
</dbReference>
<dbReference type="PANTHER" id="PTHR33823:SF4">
    <property type="entry name" value="GENERAL STRESS PROTEIN 16O"/>
    <property type="match status" value="1"/>
</dbReference>
<dbReference type="GO" id="GO:0008270">
    <property type="term" value="F:zinc ion binding"/>
    <property type="evidence" value="ECO:0007669"/>
    <property type="project" value="UniProtKB-KW"/>
</dbReference>
<name>A0A075JGR6_9MICO</name>
<keyword evidence="7" id="KW-1185">Reference proteome</keyword>
<gene>
    <name evidence="6" type="ORF">HX89_05465</name>
</gene>
<dbReference type="RefSeq" id="WP_038567579.1">
    <property type="nucleotide sequence ID" value="NZ_CAKZHM010000157.1"/>
</dbReference>
<organism evidence="6 7">
    <name type="scientific">Dermacoccus nishinomiyaensis</name>
    <dbReference type="NCBI Taxonomy" id="1274"/>
    <lineage>
        <taxon>Bacteria</taxon>
        <taxon>Bacillati</taxon>
        <taxon>Actinomycetota</taxon>
        <taxon>Actinomycetes</taxon>
        <taxon>Micrococcales</taxon>
        <taxon>Dermacoccaceae</taxon>
        <taxon>Dermacoccus</taxon>
    </lineage>
</organism>
<dbReference type="GeneID" id="41840633"/>
<keyword evidence="2" id="KW-0863">Zinc-finger</keyword>
<keyword evidence="3" id="KW-0862">Zinc</keyword>
<accession>A0A075JGR6</accession>
<feature type="domain" description="Zinc finger DksA/TraR C4-type" evidence="5">
    <location>
        <begin position="82"/>
        <end position="114"/>
    </location>
</feature>
<evidence type="ECO:0000313" key="7">
    <source>
        <dbReference type="Proteomes" id="UP000027986"/>
    </source>
</evidence>
<sequence length="115" mass="12164">MTPDAARALLVEKRRETVARLRGLDESWADIVESARDANIDDEHDPEGSTVAVARAQVSSLADEGRGQLAAIDAAIARVDTGTFGVCERCGATIPDARLEARPTATRCVTCAAAR</sequence>
<dbReference type="OrthoDB" id="1121111at2"/>
<dbReference type="Gene3D" id="1.20.120.910">
    <property type="entry name" value="DksA, coiled-coil domain"/>
    <property type="match status" value="1"/>
</dbReference>
<dbReference type="PROSITE" id="PS51128">
    <property type="entry name" value="ZF_DKSA_2"/>
    <property type="match status" value="1"/>
</dbReference>
<dbReference type="InterPro" id="IPR020458">
    <property type="entry name" value="Znf_DskA_TraR_CS"/>
</dbReference>
<dbReference type="PROSITE" id="PS01102">
    <property type="entry name" value="ZF_DKSA_1"/>
    <property type="match status" value="1"/>
</dbReference>
<dbReference type="Proteomes" id="UP000027986">
    <property type="component" value="Chromosome"/>
</dbReference>
<evidence type="ECO:0000259" key="5">
    <source>
        <dbReference type="Pfam" id="PF01258"/>
    </source>
</evidence>
<evidence type="ECO:0000256" key="2">
    <source>
        <dbReference type="ARBA" id="ARBA00022771"/>
    </source>
</evidence>
<dbReference type="KEGG" id="dni:HX89_05465"/>
<dbReference type="eggNOG" id="COG1734">
    <property type="taxonomic scope" value="Bacteria"/>
</dbReference>
<evidence type="ECO:0000256" key="3">
    <source>
        <dbReference type="ARBA" id="ARBA00022833"/>
    </source>
</evidence>